<dbReference type="EMBL" id="CP071880">
    <property type="protein sequence ID" value="QTE49572.1"/>
    <property type="molecule type" value="Genomic_DNA"/>
</dbReference>
<sequence>MCTWSIRKPFKIPINMKKYLLLLAAFITMEGQSFAQLKKRDLPVVYLPENVSVHFVSPEPIRFVDISVKAISGDLPVPNILRIHTRDSITRFNDAVVTITGEKFIAQYRVVLCQDDHDGTVQTEIAVESSDCRPLDNPEVGLSQPELKANALRLLAMRPDDKVEKAKGFGLQGFLYHIYTLGDYIFLDIGFRNQTRLPYTIDQLHFSIEDKKVTKASTIQSVEVKPVFVLQDIPSFDRYYRNIFAFKKLTFPGNKVFAIGLSEKQLSGRTLTLKADYKDLLHADVFPR</sequence>
<accession>A0AAE6JLC8</accession>
<keyword evidence="4" id="KW-1185">Reference proteome</keyword>
<dbReference type="Proteomes" id="UP000663940">
    <property type="component" value="Chromosome"/>
</dbReference>
<protein>
    <submittedName>
        <fullName evidence="1">DUF4138 domain-containing protein</fullName>
    </submittedName>
</protein>
<dbReference type="EMBL" id="CP043451">
    <property type="protein sequence ID" value="QEM07859.1"/>
    <property type="molecule type" value="Genomic_DNA"/>
</dbReference>
<organism evidence="1 3">
    <name type="scientific">Mucilaginibacter rubeus</name>
    <dbReference type="NCBI Taxonomy" id="2027860"/>
    <lineage>
        <taxon>Bacteria</taxon>
        <taxon>Pseudomonadati</taxon>
        <taxon>Bacteroidota</taxon>
        <taxon>Sphingobacteriia</taxon>
        <taxon>Sphingobacteriales</taxon>
        <taxon>Sphingobacteriaceae</taxon>
        <taxon>Mucilaginibacter</taxon>
    </lineage>
</organism>
<evidence type="ECO:0000313" key="4">
    <source>
        <dbReference type="Proteomes" id="UP000663940"/>
    </source>
</evidence>
<proteinExistence type="predicted"/>
<dbReference type="Proteomes" id="UP000250557">
    <property type="component" value="Chromosome"/>
</dbReference>
<name>A0AAE6JLC8_9SPHI</name>
<evidence type="ECO:0000313" key="1">
    <source>
        <dbReference type="EMBL" id="QEM07859.1"/>
    </source>
</evidence>
<dbReference type="Pfam" id="PF13595">
    <property type="entry name" value="DUF4138"/>
    <property type="match status" value="1"/>
</dbReference>
<gene>
    <name evidence="1" type="ORF">DIU31_031770</name>
    <name evidence="2" type="ORF">J3L21_29250</name>
</gene>
<evidence type="ECO:0000313" key="3">
    <source>
        <dbReference type="Proteomes" id="UP000250557"/>
    </source>
</evidence>
<reference evidence="2 4" key="2">
    <citation type="submission" date="2021-03" db="EMBL/GenBank/DDBJ databases">
        <title>Mucilaginibacter strains isolated from gold and copper mining confer multi heavy-metal resistance.</title>
        <authorList>
            <person name="Li Y."/>
        </authorList>
    </citation>
    <scope>NUCLEOTIDE SEQUENCE [LARGE SCALE GENOMIC DNA]</scope>
    <source>
        <strain evidence="2 4">P2-4</strain>
    </source>
</reference>
<evidence type="ECO:0000313" key="2">
    <source>
        <dbReference type="EMBL" id="QTE49572.1"/>
    </source>
</evidence>
<reference evidence="1 3" key="1">
    <citation type="submission" date="2019-08" db="EMBL/GenBank/DDBJ databases">
        <title>Comparative genome analysis confer to the adaptation heavy metal polluted environment.</title>
        <authorList>
            <person name="Li Y."/>
        </authorList>
    </citation>
    <scope>NUCLEOTIDE SEQUENCE [LARGE SCALE GENOMIC DNA]</scope>
    <source>
        <strain evidence="1 3">P2</strain>
    </source>
</reference>
<dbReference type="AlphaFoldDB" id="A0AAE6JLC8"/>
<dbReference type="InterPro" id="IPR022298">
    <property type="entry name" value="Conjug_transposon_TraN"/>
</dbReference>